<comment type="caution">
    <text evidence="6">The sequence shown here is derived from an EMBL/GenBank/DDBJ whole genome shotgun (WGS) entry which is preliminary data.</text>
</comment>
<dbReference type="CDD" id="cd06530">
    <property type="entry name" value="S26_SPase_I"/>
    <property type="match status" value="1"/>
</dbReference>
<dbReference type="InterPro" id="IPR001733">
    <property type="entry name" value="Peptidase_S26B"/>
</dbReference>
<dbReference type="SUPFAM" id="SSF51306">
    <property type="entry name" value="LexA/Signal peptidase"/>
    <property type="match status" value="1"/>
</dbReference>
<dbReference type="RefSeq" id="WP_248908755.1">
    <property type="nucleotide sequence ID" value="NZ_CP109979.1"/>
</dbReference>
<evidence type="ECO:0000256" key="4">
    <source>
        <dbReference type="ARBA" id="ARBA00023136"/>
    </source>
</evidence>
<dbReference type="Proteomes" id="UP001596417">
    <property type="component" value="Unassembled WGS sequence"/>
</dbReference>
<evidence type="ECO:0000256" key="2">
    <source>
        <dbReference type="ARBA" id="ARBA00022692"/>
    </source>
</evidence>
<organism evidence="6 7">
    <name type="scientific">Halocatena marina</name>
    <dbReference type="NCBI Taxonomy" id="2934937"/>
    <lineage>
        <taxon>Archaea</taxon>
        <taxon>Methanobacteriati</taxon>
        <taxon>Methanobacteriota</taxon>
        <taxon>Stenosarchaea group</taxon>
        <taxon>Halobacteria</taxon>
        <taxon>Halobacteriales</taxon>
        <taxon>Natronomonadaceae</taxon>
        <taxon>Halocatena</taxon>
    </lineage>
</organism>
<name>A0ABD5YVD6_9EURY</name>
<protein>
    <submittedName>
        <fullName evidence="6">S26 family signal peptidase</fullName>
    </submittedName>
</protein>
<feature type="transmembrane region" description="Helical" evidence="5">
    <location>
        <begin position="219"/>
        <end position="241"/>
    </location>
</feature>
<accession>A0ABD5YVD6</accession>
<evidence type="ECO:0000313" key="7">
    <source>
        <dbReference type="Proteomes" id="UP001596417"/>
    </source>
</evidence>
<proteinExistence type="predicted"/>
<dbReference type="InterPro" id="IPR019533">
    <property type="entry name" value="Peptidase_S26"/>
</dbReference>
<dbReference type="GO" id="GO:0016020">
    <property type="term" value="C:membrane"/>
    <property type="evidence" value="ECO:0007669"/>
    <property type="project" value="UniProtKB-SubCell"/>
</dbReference>
<dbReference type="GeneID" id="76200908"/>
<keyword evidence="7" id="KW-1185">Reference proteome</keyword>
<comment type="subcellular location">
    <subcellularLocation>
        <location evidence="1">Membrane</location>
    </subcellularLocation>
</comment>
<keyword evidence="2 5" id="KW-0812">Transmembrane</keyword>
<dbReference type="EMBL" id="JBHTAX010000001">
    <property type="protein sequence ID" value="MFC7191191.1"/>
    <property type="molecule type" value="Genomic_DNA"/>
</dbReference>
<evidence type="ECO:0000256" key="3">
    <source>
        <dbReference type="ARBA" id="ARBA00022989"/>
    </source>
</evidence>
<keyword evidence="3 5" id="KW-1133">Transmembrane helix</keyword>
<evidence type="ECO:0000256" key="1">
    <source>
        <dbReference type="ARBA" id="ARBA00004370"/>
    </source>
</evidence>
<dbReference type="AlphaFoldDB" id="A0ABD5YVD6"/>
<gene>
    <name evidence="6" type="ORF">ACFQL7_16200</name>
</gene>
<feature type="transmembrane region" description="Helical" evidence="5">
    <location>
        <begin position="34"/>
        <end position="55"/>
    </location>
</feature>
<evidence type="ECO:0000256" key="5">
    <source>
        <dbReference type="SAM" id="Phobius"/>
    </source>
</evidence>
<keyword evidence="4 5" id="KW-0472">Membrane</keyword>
<reference evidence="6 7" key="1">
    <citation type="journal article" date="2019" name="Int. J. Syst. Evol. Microbiol.">
        <title>The Global Catalogue of Microorganisms (GCM) 10K type strain sequencing project: providing services to taxonomists for standard genome sequencing and annotation.</title>
        <authorList>
            <consortium name="The Broad Institute Genomics Platform"/>
            <consortium name="The Broad Institute Genome Sequencing Center for Infectious Disease"/>
            <person name="Wu L."/>
            <person name="Ma J."/>
        </authorList>
    </citation>
    <scope>NUCLEOTIDE SEQUENCE [LARGE SCALE GENOMIC DNA]</scope>
    <source>
        <strain evidence="6 7">RDMS1</strain>
    </source>
</reference>
<sequence length="250" mass="26987">MVNRGDRDGPVGATGWIKWLLTTDEGAVAYIRDIVGSALAVLLIGAILFGVSGVWPPMVAIESPSMDPHIQTGDLVFVMEEHRFAGGEAVTYNGKSTGVVPYQAGKESGYKTFKAYGDVIIYQPHGEERVTPIIHRARFWVNEGENWYDKANPAYVGGAENCEQLEHCPAPHSGFITKGDNKQRNDMYDQVVDISSPVKPSWIVGTAEFRIPYLGFIRLGTGIISGLGTTLGASLLGMALLGGGLATDWD</sequence>
<evidence type="ECO:0000313" key="6">
    <source>
        <dbReference type="EMBL" id="MFC7191191.1"/>
    </source>
</evidence>
<dbReference type="InterPro" id="IPR036286">
    <property type="entry name" value="LexA/Signal_pep-like_sf"/>
</dbReference>
<dbReference type="PANTHER" id="PTHR10806:SF6">
    <property type="entry name" value="SIGNAL PEPTIDASE COMPLEX CATALYTIC SUBUNIT SEC11"/>
    <property type="match status" value="1"/>
</dbReference>
<dbReference type="PANTHER" id="PTHR10806">
    <property type="entry name" value="SIGNAL PEPTIDASE COMPLEX CATALYTIC SUBUNIT SEC11"/>
    <property type="match status" value="1"/>
</dbReference>